<feature type="transmembrane region" description="Helical" evidence="12">
    <location>
        <begin position="424"/>
        <end position="452"/>
    </location>
</feature>
<evidence type="ECO:0000313" key="14">
    <source>
        <dbReference type="EMBL" id="ADE57933.1"/>
    </source>
</evidence>
<feature type="transmembrane region" description="Helical" evidence="12">
    <location>
        <begin position="56"/>
        <end position="78"/>
    </location>
</feature>
<keyword evidence="15" id="KW-1185">Reference proteome</keyword>
<evidence type="ECO:0000256" key="3">
    <source>
        <dbReference type="ARBA" id="ARBA00009337"/>
    </source>
</evidence>
<dbReference type="InterPro" id="IPR029044">
    <property type="entry name" value="Nucleotide-diphossugar_trans"/>
</dbReference>
<evidence type="ECO:0000256" key="6">
    <source>
        <dbReference type="ARBA" id="ARBA00022519"/>
    </source>
</evidence>
<dbReference type="Proteomes" id="UP000002366">
    <property type="component" value="Chromosome"/>
</dbReference>
<dbReference type="KEGG" id="aco:Amico_1820"/>
<dbReference type="SUPFAM" id="SSF53448">
    <property type="entry name" value="Nucleotide-diphospho-sugar transferases"/>
    <property type="match status" value="1"/>
</dbReference>
<dbReference type="STRING" id="572547.Amico_1820"/>
<dbReference type="CAZy" id="GT2">
    <property type="family name" value="Glycosyltransferase Family 2"/>
</dbReference>
<evidence type="ECO:0000313" key="15">
    <source>
        <dbReference type="Proteomes" id="UP000002366"/>
    </source>
</evidence>
<evidence type="ECO:0000259" key="13">
    <source>
        <dbReference type="Pfam" id="PF13632"/>
    </source>
</evidence>
<dbReference type="NCBIfam" id="NF003962">
    <property type="entry name" value="PRK05454.2-5"/>
    <property type="match status" value="1"/>
</dbReference>
<comment type="pathway">
    <text evidence="2">Glycan metabolism; osmoregulated periplasmic glucan (OPG) biosynthesis.</text>
</comment>
<keyword evidence="7" id="KW-0328">Glycosyltransferase</keyword>
<keyword evidence="9 12" id="KW-0812">Transmembrane</keyword>
<dbReference type="PANTHER" id="PTHR43867">
    <property type="entry name" value="CELLULOSE SYNTHASE CATALYTIC SUBUNIT A [UDP-FORMING]"/>
    <property type="match status" value="1"/>
</dbReference>
<proteinExistence type="inferred from homology"/>
<dbReference type="HOGENOM" id="CLU_015730_1_0_0"/>
<gene>
    <name evidence="14" type="ordered locus">Amico_1820</name>
</gene>
<dbReference type="NCBIfam" id="NF003958">
    <property type="entry name" value="PRK05454.2-1"/>
    <property type="match status" value="1"/>
</dbReference>
<dbReference type="InterPro" id="IPR001173">
    <property type="entry name" value="Glyco_trans_2-like"/>
</dbReference>
<evidence type="ECO:0000256" key="5">
    <source>
        <dbReference type="ARBA" id="ARBA00022475"/>
    </source>
</evidence>
<dbReference type="GO" id="GO:0016758">
    <property type="term" value="F:hexosyltransferase activity"/>
    <property type="evidence" value="ECO:0007669"/>
    <property type="project" value="TreeGrafter"/>
</dbReference>
<dbReference type="eggNOG" id="COG2943">
    <property type="taxonomic scope" value="Bacteria"/>
</dbReference>
<comment type="subcellular location">
    <subcellularLocation>
        <location evidence="1">Cell inner membrane</location>
        <topology evidence="1">Multi-pass membrane protein</topology>
    </subcellularLocation>
</comment>
<evidence type="ECO:0000256" key="8">
    <source>
        <dbReference type="ARBA" id="ARBA00022679"/>
    </source>
</evidence>
<dbReference type="OrthoDB" id="9775281at2"/>
<feature type="transmembrane region" description="Helical" evidence="12">
    <location>
        <begin position="464"/>
        <end position="487"/>
    </location>
</feature>
<dbReference type="InterPro" id="IPR050321">
    <property type="entry name" value="Glycosyltr_2/OpgH_subfam"/>
</dbReference>
<evidence type="ECO:0000256" key="1">
    <source>
        <dbReference type="ARBA" id="ARBA00004429"/>
    </source>
</evidence>
<dbReference type="GO" id="GO:0005886">
    <property type="term" value="C:plasma membrane"/>
    <property type="evidence" value="ECO:0007669"/>
    <property type="project" value="UniProtKB-SubCell"/>
</dbReference>
<dbReference type="AlphaFoldDB" id="D5EHA1"/>
<feature type="transmembrane region" description="Helical" evidence="12">
    <location>
        <begin position="543"/>
        <end position="563"/>
    </location>
</feature>
<evidence type="ECO:0000256" key="10">
    <source>
        <dbReference type="ARBA" id="ARBA00022989"/>
    </source>
</evidence>
<dbReference type="RefSeq" id="WP_013049195.1">
    <property type="nucleotide sequence ID" value="NC_014011.1"/>
</dbReference>
<dbReference type="Pfam" id="PF13632">
    <property type="entry name" value="Glyco_trans_2_3"/>
    <property type="match status" value="1"/>
</dbReference>
<evidence type="ECO:0000256" key="9">
    <source>
        <dbReference type="ARBA" id="ARBA00022692"/>
    </source>
</evidence>
<evidence type="ECO:0000256" key="4">
    <source>
        <dbReference type="ARBA" id="ARBA00020585"/>
    </source>
</evidence>
<name>D5EHA1_AMICL</name>
<comment type="similarity">
    <text evidence="3">Belongs to the glycosyltransferase 2 family. OpgH subfamily.</text>
</comment>
<evidence type="ECO:0000256" key="11">
    <source>
        <dbReference type="ARBA" id="ARBA00023136"/>
    </source>
</evidence>
<feature type="domain" description="Glycosyltransferase 2-like" evidence="13">
    <location>
        <begin position="203"/>
        <end position="414"/>
    </location>
</feature>
<keyword evidence="5" id="KW-1003">Cell membrane</keyword>
<dbReference type="Gene3D" id="3.90.550.10">
    <property type="entry name" value="Spore Coat Polysaccharide Biosynthesis Protein SpsA, Chain A"/>
    <property type="match status" value="1"/>
</dbReference>
<keyword evidence="6" id="KW-0997">Cell inner membrane</keyword>
<evidence type="ECO:0000256" key="12">
    <source>
        <dbReference type="SAM" id="Phobius"/>
    </source>
</evidence>
<organism evidence="14 15">
    <name type="scientific">Aminobacterium colombiense (strain DSM 12261 / ALA-1)</name>
    <dbReference type="NCBI Taxonomy" id="572547"/>
    <lineage>
        <taxon>Bacteria</taxon>
        <taxon>Thermotogati</taxon>
        <taxon>Synergistota</taxon>
        <taxon>Synergistia</taxon>
        <taxon>Synergistales</taxon>
        <taxon>Aminobacteriaceae</taxon>
        <taxon>Aminobacterium</taxon>
    </lineage>
</organism>
<evidence type="ECO:0000256" key="7">
    <source>
        <dbReference type="ARBA" id="ARBA00022676"/>
    </source>
</evidence>
<protein>
    <recommendedName>
        <fullName evidence="4">Glucans biosynthesis glucosyltransferase H</fullName>
    </recommendedName>
</protein>
<sequence length="698" mass="79926">MTTKPVELKWTRAASWRRILLLACILLPTIMATRYMAGILPYKGTTFVEAALVTVFGILFAWISIGFWTAMLGFFVLIRQKDPFSFSQALKGKPLHIEDPDALTAILVPIYNEDVNRVMAGVRTTLQELRKTKLDHMFRIFILSDTTDPDIWIHEETAWHEVCREENAFGSIFYRHRKSNVKRKSGNVADFCRRWGKSYRYMIVFDADSIMAGETLVRMVQAMELYSNVGILQTPPSAVKRHSLISRVQQFANRVYGPVFAAGLHFWLLGDAQYWGHNAIIRVVPFMEHCQLPRLPGKGPLGGEILSHDFVEAALMRRAGFGVWLAYDLKGSYEETPPTLLDELKRDRRWCQGNLQHLRLIFTHGFFPVHRALFINGVMSYGSALLWLVFLILSSIEAVAEVIIEPKYFPSAGVSLFPQWPVWYPQWAITLLGSTAIVLFLPKFLSVAYIVFHEKKAHLYGGTFHLWASMILETLTSTLLAPIRMAFHSRFVIMTLAGRTTGWGTQTRSDRGTTWNDAFQYHIDQTLVALLWGSILYIFNPSFFWWMSPILGPMAISIPISALTSRVSMGLRAQKARLLITPEETDEPRELRKIDQNAEKPSSYFPLPLPLEKGFVRAVVDPKVLDLHTSLILRHRIAAPSIRKRREDLQAKALEKGPEELTSKEKMELLNDPEQLRELHCKVWRIPTWENAARWGIK</sequence>
<accession>D5EHA1</accession>
<dbReference type="CDD" id="cd04191">
    <property type="entry name" value="Glucan_BSP_MdoH"/>
    <property type="match status" value="1"/>
</dbReference>
<keyword evidence="10 12" id="KW-1133">Transmembrane helix</keyword>
<reference evidence="14 15" key="1">
    <citation type="journal article" date="2010" name="Stand. Genomic Sci.">
        <title>Complete genome sequence of Aminobacterium colombiense type strain (ALA-1).</title>
        <authorList>
            <person name="Chertkov O."/>
            <person name="Sikorski J."/>
            <person name="Brambilla E."/>
            <person name="Lapidus A."/>
            <person name="Copeland A."/>
            <person name="Glavina Del Rio T."/>
            <person name="Nolan M."/>
            <person name="Lucas S."/>
            <person name="Tice H."/>
            <person name="Cheng J.F."/>
            <person name="Han C."/>
            <person name="Detter J.C."/>
            <person name="Bruce D."/>
            <person name="Tapia R."/>
            <person name="Goodwin L."/>
            <person name="Pitluck S."/>
            <person name="Liolios K."/>
            <person name="Ivanova N."/>
            <person name="Mavromatis K."/>
            <person name="Ovchinnikova G."/>
            <person name="Pati A."/>
            <person name="Chen A."/>
            <person name="Palaniappan K."/>
            <person name="Land M."/>
            <person name="Hauser L."/>
            <person name="Chang Y.J."/>
            <person name="Jeffries C.D."/>
            <person name="Spring S."/>
            <person name="Rohde M."/>
            <person name="Goker M."/>
            <person name="Bristow J."/>
            <person name="Eisen J.A."/>
            <person name="Markowitz V."/>
            <person name="Hugenholtz P."/>
            <person name="Kyrpides N.C."/>
            <person name="Klenk H.P."/>
        </authorList>
    </citation>
    <scope>NUCLEOTIDE SEQUENCE [LARGE SCALE GENOMIC DNA]</scope>
    <source>
        <strain evidence="15">DSM 12261 / ALA-1</strain>
    </source>
</reference>
<dbReference type="PANTHER" id="PTHR43867:SF5">
    <property type="entry name" value="GLUCANS BIOSYNTHESIS GLUCOSYLTRANSFERASE H"/>
    <property type="match status" value="1"/>
</dbReference>
<dbReference type="EMBL" id="CP001997">
    <property type="protein sequence ID" value="ADE57933.1"/>
    <property type="molecule type" value="Genomic_DNA"/>
</dbReference>
<evidence type="ECO:0000256" key="2">
    <source>
        <dbReference type="ARBA" id="ARBA00005001"/>
    </source>
</evidence>
<keyword evidence="8 14" id="KW-0808">Transferase</keyword>
<keyword evidence="11 12" id="KW-0472">Membrane</keyword>